<organism evidence="1 2">
    <name type="scientific">Dreissena polymorpha</name>
    <name type="common">Zebra mussel</name>
    <name type="synonym">Mytilus polymorpha</name>
    <dbReference type="NCBI Taxonomy" id="45954"/>
    <lineage>
        <taxon>Eukaryota</taxon>
        <taxon>Metazoa</taxon>
        <taxon>Spiralia</taxon>
        <taxon>Lophotrochozoa</taxon>
        <taxon>Mollusca</taxon>
        <taxon>Bivalvia</taxon>
        <taxon>Autobranchia</taxon>
        <taxon>Heteroconchia</taxon>
        <taxon>Euheterodonta</taxon>
        <taxon>Imparidentia</taxon>
        <taxon>Neoheterodontei</taxon>
        <taxon>Myida</taxon>
        <taxon>Dreissenoidea</taxon>
        <taxon>Dreissenidae</taxon>
        <taxon>Dreissena</taxon>
    </lineage>
</organism>
<dbReference type="Proteomes" id="UP000828390">
    <property type="component" value="Unassembled WGS sequence"/>
</dbReference>
<dbReference type="EMBL" id="JAIWYP010000005">
    <property type="protein sequence ID" value="KAH3829032.1"/>
    <property type="molecule type" value="Genomic_DNA"/>
</dbReference>
<evidence type="ECO:0000313" key="2">
    <source>
        <dbReference type="Proteomes" id="UP000828390"/>
    </source>
</evidence>
<accession>A0A9D4H660</accession>
<protein>
    <submittedName>
        <fullName evidence="1">Uncharacterized protein</fullName>
    </submittedName>
</protein>
<reference evidence="1" key="2">
    <citation type="submission" date="2020-11" db="EMBL/GenBank/DDBJ databases">
        <authorList>
            <person name="McCartney M.A."/>
            <person name="Auch B."/>
            <person name="Kono T."/>
            <person name="Mallez S."/>
            <person name="Becker A."/>
            <person name="Gohl D.M."/>
            <person name="Silverstein K.A.T."/>
            <person name="Koren S."/>
            <person name="Bechman K.B."/>
            <person name="Herman A."/>
            <person name="Abrahante J.E."/>
            <person name="Garbe J."/>
        </authorList>
    </citation>
    <scope>NUCLEOTIDE SEQUENCE</scope>
    <source>
        <strain evidence="1">Duluth1</strain>
        <tissue evidence="1">Whole animal</tissue>
    </source>
</reference>
<dbReference type="AlphaFoldDB" id="A0A9D4H660"/>
<comment type="caution">
    <text evidence="1">The sequence shown here is derived from an EMBL/GenBank/DDBJ whole genome shotgun (WGS) entry which is preliminary data.</text>
</comment>
<sequence>MKLMKTPCSVRKYYNFKLFKCDNQWYKYNPKNSYDGNPRDAQAWRNGYGVCLATRSSRVRSLPPERSLDFHKDIKYWI</sequence>
<gene>
    <name evidence="1" type="ORF">DPMN_131020</name>
</gene>
<proteinExistence type="predicted"/>
<name>A0A9D4H660_DREPO</name>
<keyword evidence="2" id="KW-1185">Reference proteome</keyword>
<evidence type="ECO:0000313" key="1">
    <source>
        <dbReference type="EMBL" id="KAH3829032.1"/>
    </source>
</evidence>
<reference evidence="1" key="1">
    <citation type="journal article" date="2019" name="bioRxiv">
        <title>The Genome of the Zebra Mussel, Dreissena polymorpha: A Resource for Invasive Species Research.</title>
        <authorList>
            <person name="McCartney M.A."/>
            <person name="Auch B."/>
            <person name="Kono T."/>
            <person name="Mallez S."/>
            <person name="Zhang Y."/>
            <person name="Obille A."/>
            <person name="Becker A."/>
            <person name="Abrahante J.E."/>
            <person name="Garbe J."/>
            <person name="Badalamenti J.P."/>
            <person name="Herman A."/>
            <person name="Mangelson H."/>
            <person name="Liachko I."/>
            <person name="Sullivan S."/>
            <person name="Sone E.D."/>
            <person name="Koren S."/>
            <person name="Silverstein K.A.T."/>
            <person name="Beckman K.B."/>
            <person name="Gohl D.M."/>
        </authorList>
    </citation>
    <scope>NUCLEOTIDE SEQUENCE</scope>
    <source>
        <strain evidence="1">Duluth1</strain>
        <tissue evidence="1">Whole animal</tissue>
    </source>
</reference>